<protein>
    <recommendedName>
        <fullName evidence="3">Carboxypeptidase regulatory-like domain-containing protein</fullName>
    </recommendedName>
</protein>
<evidence type="ECO:0008006" key="3">
    <source>
        <dbReference type="Google" id="ProtNLM"/>
    </source>
</evidence>
<dbReference type="AlphaFoldDB" id="A0A517LTN8"/>
<sequence>MYIPASMRSPVLTLSLGLLLVTGCGDGTDPNRRTISGRVTFQGKPVPQGEIRFAPVAAGSASAARITDGNFEISHRGGVMVGESTVSIVATSQASSATQEELDSGVDLGAAMTIPSKYNTQTELRVEIEPGEGTQAIDFDLVD</sequence>
<dbReference type="RefSeq" id="WP_145341497.1">
    <property type="nucleotide sequence ID" value="NZ_CP036261.1"/>
</dbReference>
<gene>
    <name evidence="1" type="ORF">EC9_01490</name>
</gene>
<evidence type="ECO:0000313" key="1">
    <source>
        <dbReference type="EMBL" id="QDS85991.1"/>
    </source>
</evidence>
<dbReference type="OrthoDB" id="274702at2"/>
<keyword evidence="2" id="KW-1185">Reference proteome</keyword>
<dbReference type="Proteomes" id="UP000319557">
    <property type="component" value="Chromosome"/>
</dbReference>
<dbReference type="KEGG" id="ruv:EC9_01490"/>
<name>A0A517LTN8_9BACT</name>
<accession>A0A517LTN8</accession>
<reference evidence="1 2" key="1">
    <citation type="submission" date="2019-02" db="EMBL/GenBank/DDBJ databases">
        <title>Deep-cultivation of Planctomycetes and their phenomic and genomic characterization uncovers novel biology.</title>
        <authorList>
            <person name="Wiegand S."/>
            <person name="Jogler M."/>
            <person name="Boedeker C."/>
            <person name="Pinto D."/>
            <person name="Vollmers J."/>
            <person name="Rivas-Marin E."/>
            <person name="Kohn T."/>
            <person name="Peeters S.H."/>
            <person name="Heuer A."/>
            <person name="Rast P."/>
            <person name="Oberbeckmann S."/>
            <person name="Bunk B."/>
            <person name="Jeske O."/>
            <person name="Meyerdierks A."/>
            <person name="Storesund J.E."/>
            <person name="Kallscheuer N."/>
            <person name="Luecker S."/>
            <person name="Lage O.M."/>
            <person name="Pohl T."/>
            <person name="Merkel B.J."/>
            <person name="Hornburger P."/>
            <person name="Mueller R.-W."/>
            <person name="Bruemmer F."/>
            <person name="Labrenz M."/>
            <person name="Spormann A.M."/>
            <person name="Op den Camp H."/>
            <person name="Overmann J."/>
            <person name="Amann R."/>
            <person name="Jetten M.S.M."/>
            <person name="Mascher T."/>
            <person name="Medema M.H."/>
            <person name="Devos D.P."/>
            <person name="Kaster A.-K."/>
            <person name="Ovreas L."/>
            <person name="Rohde M."/>
            <person name="Galperin M.Y."/>
            <person name="Jogler C."/>
        </authorList>
    </citation>
    <scope>NUCLEOTIDE SEQUENCE [LARGE SCALE GENOMIC DNA]</scope>
    <source>
        <strain evidence="1 2">EC9</strain>
    </source>
</reference>
<dbReference type="EMBL" id="CP036261">
    <property type="protein sequence ID" value="QDS85991.1"/>
    <property type="molecule type" value="Genomic_DNA"/>
</dbReference>
<evidence type="ECO:0000313" key="2">
    <source>
        <dbReference type="Proteomes" id="UP000319557"/>
    </source>
</evidence>
<proteinExistence type="predicted"/>
<organism evidence="1 2">
    <name type="scientific">Rosistilla ulvae</name>
    <dbReference type="NCBI Taxonomy" id="1930277"/>
    <lineage>
        <taxon>Bacteria</taxon>
        <taxon>Pseudomonadati</taxon>
        <taxon>Planctomycetota</taxon>
        <taxon>Planctomycetia</taxon>
        <taxon>Pirellulales</taxon>
        <taxon>Pirellulaceae</taxon>
        <taxon>Rosistilla</taxon>
    </lineage>
</organism>